<organism evidence="5 6">
    <name type="scientific">Cicer arietinum</name>
    <name type="common">Chickpea</name>
    <name type="synonym">Garbanzo</name>
    <dbReference type="NCBI Taxonomy" id="3827"/>
    <lineage>
        <taxon>Eukaryota</taxon>
        <taxon>Viridiplantae</taxon>
        <taxon>Streptophyta</taxon>
        <taxon>Embryophyta</taxon>
        <taxon>Tracheophyta</taxon>
        <taxon>Spermatophyta</taxon>
        <taxon>Magnoliopsida</taxon>
        <taxon>eudicotyledons</taxon>
        <taxon>Gunneridae</taxon>
        <taxon>Pentapetalae</taxon>
        <taxon>rosids</taxon>
        <taxon>fabids</taxon>
        <taxon>Fabales</taxon>
        <taxon>Fabaceae</taxon>
        <taxon>Papilionoideae</taxon>
        <taxon>50 kb inversion clade</taxon>
        <taxon>NPAAA clade</taxon>
        <taxon>Hologalegina</taxon>
        <taxon>IRL clade</taxon>
        <taxon>Cicereae</taxon>
        <taxon>Cicer</taxon>
    </lineage>
</organism>
<dbReference type="InterPro" id="IPR011990">
    <property type="entry name" value="TPR-like_helical_dom_sf"/>
</dbReference>
<evidence type="ECO:0000313" key="5">
    <source>
        <dbReference type="Proteomes" id="UP000087171"/>
    </source>
</evidence>
<dbReference type="GO" id="GO:0005739">
    <property type="term" value="C:mitochondrion"/>
    <property type="evidence" value="ECO:0007669"/>
    <property type="project" value="TreeGrafter"/>
</dbReference>
<evidence type="ECO:0000313" key="6">
    <source>
        <dbReference type="RefSeq" id="XP_004514446.1"/>
    </source>
</evidence>
<reference evidence="6" key="1">
    <citation type="submission" date="2025-08" db="UniProtKB">
        <authorList>
            <consortium name="RefSeq"/>
        </authorList>
    </citation>
    <scope>IDENTIFICATION</scope>
    <source>
        <tissue evidence="6">Etiolated seedlings</tissue>
    </source>
</reference>
<feature type="repeat" description="PPR" evidence="4">
    <location>
        <begin position="164"/>
        <end position="198"/>
    </location>
</feature>
<dbReference type="GO" id="GO:0003729">
    <property type="term" value="F:mRNA binding"/>
    <property type="evidence" value="ECO:0007669"/>
    <property type="project" value="UniProtKB-ARBA"/>
</dbReference>
<dbReference type="Gene3D" id="1.25.40.10">
    <property type="entry name" value="Tetratricopeptide repeat domain"/>
    <property type="match status" value="3"/>
</dbReference>
<name>A0A1S2Z3L0_CICAR</name>
<protein>
    <submittedName>
        <fullName evidence="6">Pentatricopeptide repeat-containing protein At2g20710, mitochondrial-like</fullName>
    </submittedName>
</protein>
<dbReference type="InterPro" id="IPR002885">
    <property type="entry name" value="PPR_rpt"/>
</dbReference>
<dbReference type="OrthoDB" id="1890565at2759"/>
<evidence type="ECO:0000256" key="1">
    <source>
        <dbReference type="ARBA" id="ARBA00007626"/>
    </source>
</evidence>
<dbReference type="Proteomes" id="UP000087171">
    <property type="component" value="Unplaced"/>
</dbReference>
<comment type="similarity">
    <text evidence="1">Belongs to the PPR family. P subfamily.</text>
</comment>
<gene>
    <name evidence="6" type="primary">LOC101505197</name>
</gene>
<dbReference type="PaxDb" id="3827-XP_004514446.1"/>
<evidence type="ECO:0000256" key="3">
    <source>
        <dbReference type="PROSITE-ProRule" id="PRU00339"/>
    </source>
</evidence>
<keyword evidence="5" id="KW-1185">Reference proteome</keyword>
<dbReference type="PANTHER" id="PTHR45717">
    <property type="entry name" value="OS12G0527900 PROTEIN"/>
    <property type="match status" value="1"/>
</dbReference>
<accession>A0A1S2Z3L0</accession>
<dbReference type="NCBIfam" id="TIGR00756">
    <property type="entry name" value="PPR"/>
    <property type="match status" value="2"/>
</dbReference>
<feature type="repeat" description="PPR" evidence="4">
    <location>
        <begin position="339"/>
        <end position="373"/>
    </location>
</feature>
<dbReference type="PANTHER" id="PTHR45717:SF10">
    <property type="entry name" value="OS10G0501000 PROTEIN"/>
    <property type="match status" value="1"/>
</dbReference>
<evidence type="ECO:0000256" key="4">
    <source>
        <dbReference type="PROSITE-ProRule" id="PRU00708"/>
    </source>
</evidence>
<dbReference type="SUPFAM" id="SSF48452">
    <property type="entry name" value="TPR-like"/>
    <property type="match status" value="1"/>
</dbReference>
<dbReference type="PROSITE" id="PS51375">
    <property type="entry name" value="PPR"/>
    <property type="match status" value="2"/>
</dbReference>
<sequence>MLKLIRSSWNHYNTLRLLHSSWTQTDSLFTRISRAGDPIIPMTPILNQWIQEGRDIKQSELQFFIKKLRSYRRFNQALQISEWMSNERNLHLLSGDIAIRLDLIAKVRGLDESQKYFDSIPNTSRDFKIYSALLNCYAQYNSVEKAEATMKKVKECSSNHSPDLVLSYNALLKLYTRKGQHEKLVALMKEMQEKQMYSSSTLPIWLNAYVNINDIDGMEKLLANMEVDRGVILGWFLYSVAADGYIKAGQLDKSLAMLKKSEQLIKGKSKRAAYESLLTKYAAIGKKDDVYRIWNICKNLNGSHNSVYISMLTALSKLNDIEGAERILEEWESGKTCFDIRIPSVMVSAYCKKGMLEKAEAFIGGLLKRGNKLDGRIWDRLARGYYKCNDMDKAVDAMKKAVLESPQGWKPYPFTFAACIEHMKDKNDLESALEILGSCREQGHFSEATSDKLLSYVKGKIAETNALKLVKGVYHLRTDLVLDGQDGENYVVNSTATEHNSSLVDQFKGLLRHFLPATRSK</sequence>
<dbReference type="GeneID" id="101505197"/>
<dbReference type="RefSeq" id="XP_004514446.1">
    <property type="nucleotide sequence ID" value="XM_004514389.3"/>
</dbReference>
<dbReference type="eggNOG" id="KOG4197">
    <property type="taxonomic scope" value="Eukaryota"/>
</dbReference>
<evidence type="ECO:0000256" key="2">
    <source>
        <dbReference type="ARBA" id="ARBA00022737"/>
    </source>
</evidence>
<dbReference type="KEGG" id="cam:101505197"/>
<proteinExistence type="inferred from homology"/>
<dbReference type="Pfam" id="PF01535">
    <property type="entry name" value="PPR"/>
    <property type="match status" value="4"/>
</dbReference>
<feature type="repeat" description="TPR" evidence="3">
    <location>
        <begin position="375"/>
        <end position="408"/>
    </location>
</feature>
<keyword evidence="2" id="KW-0677">Repeat</keyword>
<dbReference type="PROSITE" id="PS50005">
    <property type="entry name" value="TPR"/>
    <property type="match status" value="1"/>
</dbReference>
<dbReference type="AlphaFoldDB" id="A0A1S2Z3L0"/>
<keyword evidence="3" id="KW-0802">TPR repeat</keyword>
<dbReference type="InterPro" id="IPR019734">
    <property type="entry name" value="TPR_rpt"/>
</dbReference>